<feature type="region of interest" description="Disordered" evidence="6">
    <location>
        <begin position="247"/>
        <end position="267"/>
    </location>
</feature>
<dbReference type="PANTHER" id="PTHR31920">
    <property type="entry name" value="B3 DOMAIN-CONTAINING"/>
    <property type="match status" value="1"/>
</dbReference>
<dbReference type="EMBL" id="JAATIQ010000225">
    <property type="protein sequence ID" value="KAF4369095.1"/>
    <property type="molecule type" value="Genomic_DNA"/>
</dbReference>
<keyword evidence="4" id="KW-0804">Transcription</keyword>
<evidence type="ECO:0000256" key="5">
    <source>
        <dbReference type="ARBA" id="ARBA00023242"/>
    </source>
</evidence>
<dbReference type="InterPro" id="IPR050655">
    <property type="entry name" value="Plant_B3_domain"/>
</dbReference>
<protein>
    <recommendedName>
        <fullName evidence="7">TF-B3 domain-containing protein</fullName>
    </recommendedName>
</protein>
<comment type="subcellular location">
    <subcellularLocation>
        <location evidence="1">Nucleus</location>
    </subcellularLocation>
</comment>
<comment type="caution">
    <text evidence="8">The sequence shown here is derived from an EMBL/GenBank/DDBJ whole genome shotgun (WGS) entry which is preliminary data.</text>
</comment>
<evidence type="ECO:0000313" key="9">
    <source>
        <dbReference type="Proteomes" id="UP000583929"/>
    </source>
</evidence>
<reference evidence="8 9" key="1">
    <citation type="journal article" date="2020" name="bioRxiv">
        <title>Sequence and annotation of 42 cannabis genomes reveals extensive copy number variation in cannabinoid synthesis and pathogen resistance genes.</title>
        <authorList>
            <person name="Mckernan K.J."/>
            <person name="Helbert Y."/>
            <person name="Kane L.T."/>
            <person name="Ebling H."/>
            <person name="Zhang L."/>
            <person name="Liu B."/>
            <person name="Eaton Z."/>
            <person name="Mclaughlin S."/>
            <person name="Kingan S."/>
            <person name="Baybayan P."/>
            <person name="Concepcion G."/>
            <person name="Jordan M."/>
            <person name="Riva A."/>
            <person name="Barbazuk W."/>
            <person name="Harkins T."/>
        </authorList>
    </citation>
    <scope>NUCLEOTIDE SEQUENCE [LARGE SCALE GENOMIC DNA]</scope>
    <source>
        <strain evidence="9">cv. Jamaican Lion 4</strain>
        <tissue evidence="8">Leaf</tissue>
    </source>
</reference>
<evidence type="ECO:0000256" key="3">
    <source>
        <dbReference type="ARBA" id="ARBA00023125"/>
    </source>
</evidence>
<accession>A0A7J6FEK9</accession>
<keyword evidence="2" id="KW-0805">Transcription regulation</keyword>
<dbReference type="Proteomes" id="UP000583929">
    <property type="component" value="Unassembled WGS sequence"/>
</dbReference>
<dbReference type="InterPro" id="IPR003340">
    <property type="entry name" value="B3_DNA-bd"/>
</dbReference>
<evidence type="ECO:0000313" key="8">
    <source>
        <dbReference type="EMBL" id="KAF4369095.1"/>
    </source>
</evidence>
<keyword evidence="5" id="KW-0539">Nucleus</keyword>
<dbReference type="PROSITE" id="PS50863">
    <property type="entry name" value="B3"/>
    <property type="match status" value="2"/>
</dbReference>
<dbReference type="InterPro" id="IPR015300">
    <property type="entry name" value="DNA-bd_pseudobarrel_sf"/>
</dbReference>
<feature type="non-terminal residue" evidence="8">
    <location>
        <position position="267"/>
    </location>
</feature>
<dbReference type="AlphaFoldDB" id="A0A7J6FEK9"/>
<feature type="region of interest" description="Disordered" evidence="6">
    <location>
        <begin position="88"/>
        <end position="110"/>
    </location>
</feature>
<dbReference type="GO" id="GO:0005634">
    <property type="term" value="C:nucleus"/>
    <property type="evidence" value="ECO:0007669"/>
    <property type="project" value="UniProtKB-SubCell"/>
</dbReference>
<dbReference type="CDD" id="cd10017">
    <property type="entry name" value="B3_DNA"/>
    <property type="match status" value="2"/>
</dbReference>
<dbReference type="PANTHER" id="PTHR31920:SF129">
    <property type="entry name" value="B3 DOMAIN-CONTAINING TRANSCRIPTION FACTOR VRN1-LIKE"/>
    <property type="match status" value="1"/>
</dbReference>
<feature type="compositionally biased region" description="Acidic residues" evidence="6">
    <location>
        <begin position="250"/>
        <end position="267"/>
    </location>
</feature>
<keyword evidence="3" id="KW-0238">DNA-binding</keyword>
<evidence type="ECO:0000256" key="1">
    <source>
        <dbReference type="ARBA" id="ARBA00004123"/>
    </source>
</evidence>
<dbReference type="GO" id="GO:0003677">
    <property type="term" value="F:DNA binding"/>
    <property type="evidence" value="ECO:0007669"/>
    <property type="project" value="UniProtKB-KW"/>
</dbReference>
<evidence type="ECO:0000256" key="6">
    <source>
        <dbReference type="SAM" id="MobiDB-lite"/>
    </source>
</evidence>
<evidence type="ECO:0000259" key="7">
    <source>
        <dbReference type="PROSITE" id="PS50863"/>
    </source>
</evidence>
<evidence type="ECO:0000256" key="2">
    <source>
        <dbReference type="ARBA" id="ARBA00023015"/>
    </source>
</evidence>
<dbReference type="Pfam" id="PF02362">
    <property type="entry name" value="B3"/>
    <property type="match status" value="2"/>
</dbReference>
<dbReference type="SMART" id="SM01019">
    <property type="entry name" value="B3"/>
    <property type="match status" value="2"/>
</dbReference>
<dbReference type="Gene3D" id="2.40.330.10">
    <property type="entry name" value="DNA-binding pseudobarrel domain"/>
    <property type="match status" value="2"/>
</dbReference>
<dbReference type="SUPFAM" id="SSF101936">
    <property type="entry name" value="DNA-binding pseudobarrel domain"/>
    <property type="match status" value="2"/>
</dbReference>
<feature type="domain" description="TF-B3" evidence="7">
    <location>
        <begin position="1"/>
        <end position="78"/>
    </location>
</feature>
<feature type="non-terminal residue" evidence="8">
    <location>
        <position position="1"/>
    </location>
</feature>
<proteinExistence type="predicted"/>
<sequence>HIPVKFQRIHGEELSKEILVNIPCGSKWKIGLACIDGQLYLQEGWPEFFKHYNILYGYLIFFKYLGNSTFEASIFNYTTMEIDYPKPPPIHQTMSKEKGQSSKQGERKSRTLDRIKSMEKFEALDKAKGFVNKPFFKVLMQPSYVKPKNPRLCSISELSFVAQRIPAFFATDYLKSKNGSKIELRIPSGKSWCVKFTHHKLKNETTARFCGGWRTFVEENRLVVGDVCVFALTNHNKPIFDVTIHRANQDDDDDGGDGDGDSDSDDL</sequence>
<gene>
    <name evidence="8" type="ORF">G4B88_020873</name>
</gene>
<feature type="compositionally biased region" description="Basic and acidic residues" evidence="6">
    <location>
        <begin position="94"/>
        <end position="110"/>
    </location>
</feature>
<evidence type="ECO:0000256" key="4">
    <source>
        <dbReference type="ARBA" id="ARBA00023163"/>
    </source>
</evidence>
<feature type="domain" description="TF-B3" evidence="7">
    <location>
        <begin position="165"/>
        <end position="248"/>
    </location>
</feature>
<keyword evidence="9" id="KW-1185">Reference proteome</keyword>
<name>A0A7J6FEK9_CANSA</name>
<organism evidence="8 9">
    <name type="scientific">Cannabis sativa</name>
    <name type="common">Hemp</name>
    <name type="synonym">Marijuana</name>
    <dbReference type="NCBI Taxonomy" id="3483"/>
    <lineage>
        <taxon>Eukaryota</taxon>
        <taxon>Viridiplantae</taxon>
        <taxon>Streptophyta</taxon>
        <taxon>Embryophyta</taxon>
        <taxon>Tracheophyta</taxon>
        <taxon>Spermatophyta</taxon>
        <taxon>Magnoliopsida</taxon>
        <taxon>eudicotyledons</taxon>
        <taxon>Gunneridae</taxon>
        <taxon>Pentapetalae</taxon>
        <taxon>rosids</taxon>
        <taxon>fabids</taxon>
        <taxon>Rosales</taxon>
        <taxon>Cannabaceae</taxon>
        <taxon>Cannabis</taxon>
    </lineage>
</organism>